<dbReference type="Proteomes" id="UP000187429">
    <property type="component" value="Unassembled WGS sequence"/>
</dbReference>
<reference evidence="2" key="1">
    <citation type="submission" date="2017-01" db="EMBL/GenBank/DDBJ databases">
        <authorList>
            <person name="Wang Y."/>
            <person name="White M."/>
            <person name="Kvist S."/>
            <person name="Moncalvo J.-M."/>
        </authorList>
    </citation>
    <scope>NUCLEOTIDE SEQUENCE [LARGE SCALE GENOMIC DNA]</scope>
    <source>
        <strain evidence="2">ID-206-W2</strain>
    </source>
</reference>
<organism evidence="1 2">
    <name type="scientific">Smittium culicis</name>
    <dbReference type="NCBI Taxonomy" id="133412"/>
    <lineage>
        <taxon>Eukaryota</taxon>
        <taxon>Fungi</taxon>
        <taxon>Fungi incertae sedis</taxon>
        <taxon>Zoopagomycota</taxon>
        <taxon>Kickxellomycotina</taxon>
        <taxon>Harpellomycetes</taxon>
        <taxon>Harpellales</taxon>
        <taxon>Legeriomycetaceae</taxon>
        <taxon>Smittium</taxon>
    </lineage>
</organism>
<sequence length="206" mass="22988">MKASQSTLNSFFRDTKNIEARKNIQNFQEAKLSEISSTNKTKLHEPDSNKRKIDQALGDFANNDFRQVSHKALSPRIIKAEISKSSSSPLTTKLHEFFSPKCSTARNIIEPPFQANSQDIIHNSTLNKIDSNFDPNILPTNSSSPDNTLNIEYIEIGNNTAPSKSSSVHDSALYPTNHISHCNSNTDSHSHILQAIQDTNFSSLYL</sequence>
<accession>A0A1R1YGG0</accession>
<keyword evidence="2" id="KW-1185">Reference proteome</keyword>
<dbReference type="EMBL" id="LSSM01001544">
    <property type="protein sequence ID" value="OMJ26001.1"/>
    <property type="molecule type" value="Genomic_DNA"/>
</dbReference>
<name>A0A1R1YGG0_9FUNG</name>
<proteinExistence type="predicted"/>
<evidence type="ECO:0000313" key="2">
    <source>
        <dbReference type="Proteomes" id="UP000187429"/>
    </source>
</evidence>
<evidence type="ECO:0000313" key="1">
    <source>
        <dbReference type="EMBL" id="OMJ26001.1"/>
    </source>
</evidence>
<protein>
    <submittedName>
        <fullName evidence="1">Uncharacterized protein</fullName>
    </submittedName>
</protein>
<comment type="caution">
    <text evidence="1">The sequence shown here is derived from an EMBL/GenBank/DDBJ whole genome shotgun (WGS) entry which is preliminary data.</text>
</comment>
<dbReference type="AlphaFoldDB" id="A0A1R1YGG0"/>
<gene>
    <name evidence="1" type="ORF">AYI69_g4107</name>
</gene>